<keyword evidence="3" id="KW-1185">Reference proteome</keyword>
<dbReference type="GO" id="GO:0009306">
    <property type="term" value="P:protein secretion"/>
    <property type="evidence" value="ECO:0007669"/>
    <property type="project" value="InterPro"/>
</dbReference>
<dbReference type="InterPro" id="IPR029025">
    <property type="entry name" value="T3SS_substrate_exporter_C"/>
</dbReference>
<evidence type="ECO:0000313" key="2">
    <source>
        <dbReference type="EMBL" id="EAT15851.1"/>
    </source>
</evidence>
<reference evidence="2" key="2">
    <citation type="submission" date="2006-05" db="EMBL/GenBank/DDBJ databases">
        <title>Sequencing of the draft genome and assembly of Desulfuromonas acetoxidans DSM 684.</title>
        <authorList>
            <consortium name="US DOE Joint Genome Institute (JGI-PGF)"/>
            <person name="Copeland A."/>
            <person name="Lucas S."/>
            <person name="Lapidus A."/>
            <person name="Barry K."/>
            <person name="Detter J.C."/>
            <person name="Glavina del Rio T."/>
            <person name="Hammon N."/>
            <person name="Israni S."/>
            <person name="Dalin E."/>
            <person name="Tice H."/>
            <person name="Bruce D."/>
            <person name="Pitluck S."/>
            <person name="Richardson P."/>
        </authorList>
    </citation>
    <scope>NUCLEOTIDE SEQUENCE [LARGE SCALE GENOMIC DNA]</scope>
    <source>
        <strain evidence="2">DSM 684</strain>
    </source>
</reference>
<dbReference type="OrthoDB" id="9807950at2"/>
<proteinExistence type="inferred from homology"/>
<dbReference type="GO" id="GO:0005886">
    <property type="term" value="C:plasma membrane"/>
    <property type="evidence" value="ECO:0007669"/>
    <property type="project" value="TreeGrafter"/>
</dbReference>
<dbReference type="Gene3D" id="3.40.1690.10">
    <property type="entry name" value="secretion proteins EscU"/>
    <property type="match status" value="1"/>
</dbReference>
<evidence type="ECO:0000313" key="3">
    <source>
        <dbReference type="Proteomes" id="UP000005695"/>
    </source>
</evidence>
<comment type="similarity">
    <text evidence="1">Belongs to the type III secretion exporter family.</text>
</comment>
<organism evidence="2 3">
    <name type="scientific">Desulfuromonas acetoxidans (strain DSM 684 / 11070)</name>
    <dbReference type="NCBI Taxonomy" id="281689"/>
    <lineage>
        <taxon>Bacteria</taxon>
        <taxon>Pseudomonadati</taxon>
        <taxon>Thermodesulfobacteriota</taxon>
        <taxon>Desulfuromonadia</taxon>
        <taxon>Desulfuromonadales</taxon>
        <taxon>Desulfuromonadaceae</taxon>
        <taxon>Desulfuromonas</taxon>
    </lineage>
</organism>
<dbReference type="PANTHER" id="PTHR30531">
    <property type="entry name" value="FLAGELLAR BIOSYNTHETIC PROTEIN FLHB"/>
    <property type="match status" value="1"/>
</dbReference>
<reference evidence="2" key="1">
    <citation type="submission" date="2006-05" db="EMBL/GenBank/DDBJ databases">
        <title>Annotation of the draft genome assembly of Desulfuromonas acetoxidans DSM 684.</title>
        <authorList>
            <consortium name="US DOE Joint Genome Institute (JGI-ORNL)"/>
            <person name="Larimer F."/>
            <person name="Land M."/>
            <person name="Hauser L."/>
        </authorList>
    </citation>
    <scope>NUCLEOTIDE SEQUENCE [LARGE SCALE GENOMIC DNA]</scope>
    <source>
        <strain evidence="2">DSM 684</strain>
    </source>
</reference>
<dbReference type="PANTHER" id="PTHR30531:SF12">
    <property type="entry name" value="FLAGELLAR BIOSYNTHETIC PROTEIN FLHB"/>
    <property type="match status" value="1"/>
</dbReference>
<accession>Q1JZP1</accession>
<sequence length="92" mass="9984">MSDDPVKKAVAVKYDKEVADAPLIVASGKGQLAENIIQAAEKAGLEISHDPDLVELLAKIPVGSEIPSELYQAVAEILAYVYRVNKSHKEQR</sequence>
<gene>
    <name evidence="2" type="ORF">Dace_2551</name>
</gene>
<dbReference type="Proteomes" id="UP000005695">
    <property type="component" value="Unassembled WGS sequence"/>
</dbReference>
<comment type="caution">
    <text evidence="2">The sequence shown here is derived from an EMBL/GenBank/DDBJ whole genome shotgun (WGS) entry which is preliminary data.</text>
</comment>
<dbReference type="EMBL" id="AAEW02000008">
    <property type="protein sequence ID" value="EAT15851.1"/>
    <property type="molecule type" value="Genomic_DNA"/>
</dbReference>
<dbReference type="RefSeq" id="WP_006000370.1">
    <property type="nucleotide sequence ID" value="NZ_AAEW02000008.1"/>
</dbReference>
<dbReference type="AlphaFoldDB" id="Q1JZP1"/>
<evidence type="ECO:0000256" key="1">
    <source>
        <dbReference type="ARBA" id="ARBA00010690"/>
    </source>
</evidence>
<name>Q1JZP1_DESA6</name>
<dbReference type="Pfam" id="PF01312">
    <property type="entry name" value="Bac_export_2"/>
    <property type="match status" value="1"/>
</dbReference>
<dbReference type="SUPFAM" id="SSF160544">
    <property type="entry name" value="EscU C-terminal domain-like"/>
    <property type="match status" value="1"/>
</dbReference>
<dbReference type="InterPro" id="IPR006135">
    <property type="entry name" value="T3SS_substrate_exporter"/>
</dbReference>
<protein>
    <submittedName>
        <fullName evidence="2">Flagellar biosynthetic protein (FlhB)-like</fullName>
    </submittedName>
</protein>